<protein>
    <submittedName>
        <fullName evidence="1">Uncharacterized protein</fullName>
    </submittedName>
</protein>
<organism evidence="1 2">
    <name type="scientific">Alishewanella jeotgali KCTC 22429</name>
    <dbReference type="NCBI Taxonomy" id="1129374"/>
    <lineage>
        <taxon>Bacteria</taxon>
        <taxon>Pseudomonadati</taxon>
        <taxon>Pseudomonadota</taxon>
        <taxon>Gammaproteobacteria</taxon>
        <taxon>Alteromonadales</taxon>
        <taxon>Alteromonadaceae</taxon>
        <taxon>Alishewanella</taxon>
    </lineage>
</organism>
<accession>H3ZEH8</accession>
<keyword evidence="2" id="KW-1185">Reference proteome</keyword>
<reference evidence="1 2" key="1">
    <citation type="journal article" date="2012" name="J. Bacteriol.">
        <title>Genome Sequence of Extracellular-Protease-Producing Alishewanella jeotgali Isolated from Traditional Korean Fermented Seafood.</title>
        <authorList>
            <person name="Jung J."/>
            <person name="Chun J."/>
            <person name="Park W."/>
        </authorList>
    </citation>
    <scope>NUCLEOTIDE SEQUENCE [LARGE SCALE GENOMIC DNA]</scope>
    <source>
        <strain evidence="1 2">KCTC 22429</strain>
    </source>
</reference>
<name>H3ZEH8_9ALTE</name>
<dbReference type="AlphaFoldDB" id="H3ZEH8"/>
<gene>
    <name evidence="1" type="ORF">AJE_08812</name>
</gene>
<dbReference type="Proteomes" id="UP000012046">
    <property type="component" value="Unassembled WGS sequence"/>
</dbReference>
<evidence type="ECO:0000313" key="1">
    <source>
        <dbReference type="EMBL" id="EHR40941.1"/>
    </source>
</evidence>
<sequence length="112" mass="12918">MQTLHCHLLLTRDWQRNQNAKDLVVSKHNNMRAPLIVKPDQGMHIPPRLSVLYNLLEVLLYSSACCQIIGRDKALFDLDWTFAEFQLRRAPKPPFDCGINIQNSETAFKLVS</sequence>
<dbReference type="EMBL" id="AHTH01000023">
    <property type="protein sequence ID" value="EHR40941.1"/>
    <property type="molecule type" value="Genomic_DNA"/>
</dbReference>
<proteinExistence type="predicted"/>
<dbReference type="STRING" id="1129374.AJE_08812"/>
<evidence type="ECO:0000313" key="2">
    <source>
        <dbReference type="Proteomes" id="UP000012046"/>
    </source>
</evidence>
<comment type="caution">
    <text evidence="1">The sequence shown here is derived from an EMBL/GenBank/DDBJ whole genome shotgun (WGS) entry which is preliminary data.</text>
</comment>